<feature type="compositionally biased region" description="Basic and acidic residues" evidence="1">
    <location>
        <begin position="1"/>
        <end position="20"/>
    </location>
</feature>
<dbReference type="PANTHER" id="PTHR33673:SF36">
    <property type="entry name" value="MYB-LIKE PROTEIN Q"/>
    <property type="match status" value="1"/>
</dbReference>
<keyword evidence="3" id="KW-1185">Reference proteome</keyword>
<dbReference type="AlphaFoldDB" id="A0A5A7PG95"/>
<dbReference type="OrthoDB" id="676141at2759"/>
<sequence>MDTEQDRPTIQVKNKEDETQNQKNSFGIPPHEMGHAAHNPSPGESEMMSPPIQTMGQAQAQAQPSGYDPNRIPASIFSSKPTNPGEWSVASNESLFSIHMGNNSFSHDYAILYGKSADLQESQLRMSGELPRLDDWNNNNNNKLQLKSSELIGLSPVMEEGRVSLDERGKKPMAESGGVRMEIHDEKRDNGTTSNATLLKNENGKQVPVQVISVTTTAAAERMPSNPQTPRFSDGSRNNSGSSFAFPVLVNDHGKPESLKVVPEKPEPPASQAEDSKETPNASRTRWFSFGLCWPRCC</sequence>
<evidence type="ECO:0000313" key="3">
    <source>
        <dbReference type="Proteomes" id="UP000325081"/>
    </source>
</evidence>
<proteinExistence type="predicted"/>
<feature type="region of interest" description="Disordered" evidence="1">
    <location>
        <begin position="1"/>
        <end position="66"/>
    </location>
</feature>
<feature type="compositionally biased region" description="Polar residues" evidence="1">
    <location>
        <begin position="191"/>
        <end position="200"/>
    </location>
</feature>
<keyword evidence="2" id="KW-0830">Ubiquinone</keyword>
<dbReference type="EMBL" id="BKCP01004450">
    <property type="protein sequence ID" value="GER31317.1"/>
    <property type="molecule type" value="Genomic_DNA"/>
</dbReference>
<organism evidence="2 3">
    <name type="scientific">Striga asiatica</name>
    <name type="common">Asiatic witchweed</name>
    <name type="synonym">Buchnera asiatica</name>
    <dbReference type="NCBI Taxonomy" id="4170"/>
    <lineage>
        <taxon>Eukaryota</taxon>
        <taxon>Viridiplantae</taxon>
        <taxon>Streptophyta</taxon>
        <taxon>Embryophyta</taxon>
        <taxon>Tracheophyta</taxon>
        <taxon>Spermatophyta</taxon>
        <taxon>Magnoliopsida</taxon>
        <taxon>eudicotyledons</taxon>
        <taxon>Gunneridae</taxon>
        <taxon>Pentapetalae</taxon>
        <taxon>asterids</taxon>
        <taxon>lamiids</taxon>
        <taxon>Lamiales</taxon>
        <taxon>Orobanchaceae</taxon>
        <taxon>Buchnereae</taxon>
        <taxon>Striga</taxon>
    </lineage>
</organism>
<feature type="compositionally biased region" description="Low complexity" evidence="1">
    <location>
        <begin position="40"/>
        <end position="51"/>
    </location>
</feature>
<dbReference type="Proteomes" id="UP000325081">
    <property type="component" value="Unassembled WGS sequence"/>
</dbReference>
<name>A0A5A7PG95_STRAF</name>
<comment type="caution">
    <text evidence="2">The sequence shown here is derived from an EMBL/GenBank/DDBJ whole genome shotgun (WGS) entry which is preliminary data.</text>
</comment>
<feature type="compositionally biased region" description="Polar residues" evidence="1">
    <location>
        <begin position="225"/>
        <end position="243"/>
    </location>
</feature>
<feature type="compositionally biased region" description="Polar residues" evidence="1">
    <location>
        <begin position="52"/>
        <end position="64"/>
    </location>
</feature>
<feature type="region of interest" description="Disordered" evidence="1">
    <location>
        <begin position="217"/>
        <end position="282"/>
    </location>
</feature>
<reference evidence="3" key="1">
    <citation type="journal article" date="2019" name="Curr. Biol.">
        <title>Genome Sequence of Striga asiatica Provides Insight into the Evolution of Plant Parasitism.</title>
        <authorList>
            <person name="Yoshida S."/>
            <person name="Kim S."/>
            <person name="Wafula E.K."/>
            <person name="Tanskanen J."/>
            <person name="Kim Y.M."/>
            <person name="Honaas L."/>
            <person name="Yang Z."/>
            <person name="Spallek T."/>
            <person name="Conn C.E."/>
            <person name="Ichihashi Y."/>
            <person name="Cheong K."/>
            <person name="Cui S."/>
            <person name="Der J.P."/>
            <person name="Gundlach H."/>
            <person name="Jiao Y."/>
            <person name="Hori C."/>
            <person name="Ishida J.K."/>
            <person name="Kasahara H."/>
            <person name="Kiba T."/>
            <person name="Kim M.S."/>
            <person name="Koo N."/>
            <person name="Laohavisit A."/>
            <person name="Lee Y.H."/>
            <person name="Lumba S."/>
            <person name="McCourt P."/>
            <person name="Mortimer J.C."/>
            <person name="Mutuku J.M."/>
            <person name="Nomura T."/>
            <person name="Sasaki-Sekimoto Y."/>
            <person name="Seto Y."/>
            <person name="Wang Y."/>
            <person name="Wakatake T."/>
            <person name="Sakakibara H."/>
            <person name="Demura T."/>
            <person name="Yamaguchi S."/>
            <person name="Yoneyama K."/>
            <person name="Manabe R.I."/>
            <person name="Nelson D.C."/>
            <person name="Schulman A.H."/>
            <person name="Timko M.P."/>
            <person name="dePamphilis C.W."/>
            <person name="Choi D."/>
            <person name="Shirasu K."/>
        </authorList>
    </citation>
    <scope>NUCLEOTIDE SEQUENCE [LARGE SCALE GENOMIC DNA]</scope>
    <source>
        <strain evidence="3">cv. UVA1</strain>
    </source>
</reference>
<evidence type="ECO:0000313" key="2">
    <source>
        <dbReference type="EMBL" id="GER31317.1"/>
    </source>
</evidence>
<feature type="compositionally biased region" description="Basic and acidic residues" evidence="1">
    <location>
        <begin position="252"/>
        <end position="267"/>
    </location>
</feature>
<accession>A0A5A7PG95</accession>
<gene>
    <name evidence="2" type="ORF">STAS_07309</name>
</gene>
<dbReference type="PANTHER" id="PTHR33673">
    <property type="entry name" value="SUPPRESSOR SRP40-LIKE PROTEIN"/>
    <property type="match status" value="1"/>
</dbReference>
<evidence type="ECO:0000256" key="1">
    <source>
        <dbReference type="SAM" id="MobiDB-lite"/>
    </source>
</evidence>
<protein>
    <submittedName>
        <fullName evidence="2">NADH dehydrogenase [ubiquinone] 1 alphasubcomplex subunit 3</fullName>
    </submittedName>
</protein>
<feature type="region of interest" description="Disordered" evidence="1">
    <location>
        <begin position="182"/>
        <end position="202"/>
    </location>
</feature>